<sequence length="493" mass="57206">MSNPLTKNGSEKWNLKNYERLLIRCIEHFQPTNEYITVITAHQNFLKIFALVKKGLQFQITYICETNEQINERIFCNFQDLQVFLLKEKEQSFDNSLISDDLLSKSKILELNSFSNVTCLTKCLAENSDKPWEDYSYQTNPPPAFEYFLRDVSNFEALLYFILNSSKVFMGEKIEIIFPERKCDIWILVFRRILFHFVLIGQTKLPKIPAEIFAKVVENVKHLFIIQGSNIPEIKISNAITIRISFEIIKKGLEYYEKADDEQALAICGDRIYLNVLEEAIKKDLIKLSKIKPKNQKSSQKTVTPNLIKSEIMTTDKKKNVFIEILNNTFRICVMAKSANKSNIVFSYPDNDKFIPMYISFLRKTAIIGKNAINDYKTHPKFVIFDITNILGKTYNNPPKINPKWGFELMALSESNDVKLGFKIQTFDGIKIFPVEIILAFLFKYLLKFASKHLHIQNFAVRFLQKKLTPSEKKALREVGVVLKIPILAESHS</sequence>
<accession>A0AC34FFZ8</accession>
<dbReference type="WBParaSite" id="ES5_v2.g15798.t1">
    <property type="protein sequence ID" value="ES5_v2.g15798.t1"/>
    <property type="gene ID" value="ES5_v2.g15798"/>
</dbReference>
<organism evidence="1 2">
    <name type="scientific">Panagrolaimus sp. ES5</name>
    <dbReference type="NCBI Taxonomy" id="591445"/>
    <lineage>
        <taxon>Eukaryota</taxon>
        <taxon>Metazoa</taxon>
        <taxon>Ecdysozoa</taxon>
        <taxon>Nematoda</taxon>
        <taxon>Chromadorea</taxon>
        <taxon>Rhabditida</taxon>
        <taxon>Tylenchina</taxon>
        <taxon>Panagrolaimomorpha</taxon>
        <taxon>Panagrolaimoidea</taxon>
        <taxon>Panagrolaimidae</taxon>
        <taxon>Panagrolaimus</taxon>
    </lineage>
</organism>
<evidence type="ECO:0000313" key="1">
    <source>
        <dbReference type="Proteomes" id="UP000887579"/>
    </source>
</evidence>
<protein>
    <submittedName>
        <fullName evidence="2">Uncharacterized protein</fullName>
    </submittedName>
</protein>
<name>A0AC34FFZ8_9BILA</name>
<reference evidence="2" key="1">
    <citation type="submission" date="2022-11" db="UniProtKB">
        <authorList>
            <consortium name="WormBaseParasite"/>
        </authorList>
    </citation>
    <scope>IDENTIFICATION</scope>
</reference>
<dbReference type="Proteomes" id="UP000887579">
    <property type="component" value="Unplaced"/>
</dbReference>
<proteinExistence type="predicted"/>
<evidence type="ECO:0000313" key="2">
    <source>
        <dbReference type="WBParaSite" id="ES5_v2.g15798.t1"/>
    </source>
</evidence>